<feature type="domain" description="Cyclic nucleotide-binding" evidence="1">
    <location>
        <begin position="14"/>
        <end position="82"/>
    </location>
</feature>
<gene>
    <name evidence="2" type="ORF">NCTC13489_01307</name>
</gene>
<dbReference type="Pfam" id="PF00027">
    <property type="entry name" value="cNMP_binding"/>
    <property type="match status" value="1"/>
</dbReference>
<dbReference type="RefSeq" id="WP_034721343.1">
    <property type="nucleotide sequence ID" value="NZ_FOIX01000004.1"/>
</dbReference>
<dbReference type="Gene3D" id="2.60.120.10">
    <property type="entry name" value="Jelly Rolls"/>
    <property type="match status" value="1"/>
</dbReference>
<dbReference type="PROSITE" id="PS50042">
    <property type="entry name" value="CNMP_BINDING_3"/>
    <property type="match status" value="1"/>
</dbReference>
<dbReference type="OrthoDB" id="663011at2"/>
<dbReference type="KEGG" id="cant:NCTC13489_01307"/>
<dbReference type="CDD" id="cd00038">
    <property type="entry name" value="CAP_ED"/>
    <property type="match status" value="1"/>
</dbReference>
<accession>A0A448NQT8</accession>
<evidence type="ECO:0000313" key="2">
    <source>
        <dbReference type="EMBL" id="VEH99049.1"/>
    </source>
</evidence>
<dbReference type="InterPro" id="IPR000595">
    <property type="entry name" value="cNMP-bd_dom"/>
</dbReference>
<dbReference type="AlphaFoldDB" id="A0A448NQT8"/>
<dbReference type="SUPFAM" id="SSF51206">
    <property type="entry name" value="cAMP-binding domain-like"/>
    <property type="match status" value="1"/>
</dbReference>
<name>A0A448NQT8_9FLAO</name>
<dbReference type="EMBL" id="LR134441">
    <property type="protein sequence ID" value="VEH99049.1"/>
    <property type="molecule type" value="Genomic_DNA"/>
</dbReference>
<dbReference type="InterPro" id="IPR014710">
    <property type="entry name" value="RmlC-like_jellyroll"/>
</dbReference>
<protein>
    <submittedName>
        <fullName evidence="2">Cyclic nucleotide-binding domain</fullName>
    </submittedName>
</protein>
<evidence type="ECO:0000259" key="1">
    <source>
        <dbReference type="PROSITE" id="PS50042"/>
    </source>
</evidence>
<sequence>MQNKLDNIKKVISNYIEISDEEWTSYSSKLCVREIQKKEIILNQGEICRDVFFVVDGLLRVFFVDQDGEEKTFHFSFENTFSADYESFLKKIPSNYSIQALEDTTIVLMCYEMLHDGYKSLRNGERLGRLLTEEYFFIFNDKIQAIYTQSPIERYHNLTEKFPDILQRIPQHYIASYLNISSVHLSRLKNSKP</sequence>
<dbReference type="Proteomes" id="UP000270036">
    <property type="component" value="Chromosome"/>
</dbReference>
<reference evidence="2 3" key="1">
    <citation type="submission" date="2018-12" db="EMBL/GenBank/DDBJ databases">
        <authorList>
            <consortium name="Pathogen Informatics"/>
        </authorList>
    </citation>
    <scope>NUCLEOTIDE SEQUENCE [LARGE SCALE GENOMIC DNA]</scope>
    <source>
        <strain evidence="2 3">NCTC13489</strain>
    </source>
</reference>
<proteinExistence type="predicted"/>
<dbReference type="InterPro" id="IPR018490">
    <property type="entry name" value="cNMP-bd_dom_sf"/>
</dbReference>
<organism evidence="2 3">
    <name type="scientific">Kaistella antarctica</name>
    <dbReference type="NCBI Taxonomy" id="266748"/>
    <lineage>
        <taxon>Bacteria</taxon>
        <taxon>Pseudomonadati</taxon>
        <taxon>Bacteroidota</taxon>
        <taxon>Flavobacteriia</taxon>
        <taxon>Flavobacteriales</taxon>
        <taxon>Weeksellaceae</taxon>
        <taxon>Chryseobacterium group</taxon>
        <taxon>Kaistella</taxon>
    </lineage>
</organism>
<evidence type="ECO:0000313" key="3">
    <source>
        <dbReference type="Proteomes" id="UP000270036"/>
    </source>
</evidence>